<evidence type="ECO:0000313" key="1">
    <source>
        <dbReference type="EMBL" id="CAH3108604.1"/>
    </source>
</evidence>
<evidence type="ECO:0000313" key="2">
    <source>
        <dbReference type="Proteomes" id="UP001159428"/>
    </source>
</evidence>
<name>A0AAU9WBI6_9CNID</name>
<dbReference type="EMBL" id="CALNXJ010000011">
    <property type="protein sequence ID" value="CAH3108604.1"/>
    <property type="molecule type" value="Genomic_DNA"/>
</dbReference>
<reference evidence="1 2" key="1">
    <citation type="submission" date="2022-05" db="EMBL/GenBank/DDBJ databases">
        <authorList>
            <consortium name="Genoscope - CEA"/>
            <person name="William W."/>
        </authorList>
    </citation>
    <scope>NUCLEOTIDE SEQUENCE [LARGE SCALE GENOMIC DNA]</scope>
</reference>
<proteinExistence type="predicted"/>
<protein>
    <submittedName>
        <fullName evidence="1">Uncharacterized protein</fullName>
    </submittedName>
</protein>
<dbReference type="AlphaFoldDB" id="A0AAU9WBI6"/>
<accession>A0AAU9WBI6</accession>
<sequence length="103" mass="11528">MAFKASNPGIFSRLSAKRKQSDGKLTFSDDDEPDDDEELAEEYASLTDEQMLEKASVAVQSEIGVKHPVIYDVHNLCEMAYENRLLFLRCSGKCASILKSHLT</sequence>
<organism evidence="1 2">
    <name type="scientific">Pocillopora meandrina</name>
    <dbReference type="NCBI Taxonomy" id="46732"/>
    <lineage>
        <taxon>Eukaryota</taxon>
        <taxon>Metazoa</taxon>
        <taxon>Cnidaria</taxon>
        <taxon>Anthozoa</taxon>
        <taxon>Hexacorallia</taxon>
        <taxon>Scleractinia</taxon>
        <taxon>Astrocoeniina</taxon>
        <taxon>Pocilloporidae</taxon>
        <taxon>Pocillopora</taxon>
    </lineage>
</organism>
<keyword evidence="2" id="KW-1185">Reference proteome</keyword>
<gene>
    <name evidence="1" type="ORF">PMEA_00002626</name>
</gene>
<comment type="caution">
    <text evidence="1">The sequence shown here is derived from an EMBL/GenBank/DDBJ whole genome shotgun (WGS) entry which is preliminary data.</text>
</comment>
<dbReference type="Proteomes" id="UP001159428">
    <property type="component" value="Unassembled WGS sequence"/>
</dbReference>